<reference evidence="2 3" key="1">
    <citation type="submission" date="2017-02" db="EMBL/GenBank/DDBJ databases">
        <authorList>
            <person name="Peterson S.W."/>
        </authorList>
    </citation>
    <scope>NUCLEOTIDE SEQUENCE [LARGE SCALE GENOMIC DNA]</scope>
    <source>
        <strain evidence="2 3">DSM 16080</strain>
    </source>
</reference>
<dbReference type="EMBL" id="FUYC01000005">
    <property type="protein sequence ID" value="SKA82298.1"/>
    <property type="molecule type" value="Genomic_DNA"/>
</dbReference>
<keyword evidence="3" id="KW-1185">Reference proteome</keyword>
<feature type="region of interest" description="Disordered" evidence="1">
    <location>
        <begin position="35"/>
        <end position="61"/>
    </location>
</feature>
<name>A0A1T4WZK0_9BACT</name>
<protein>
    <submittedName>
        <fullName evidence="2">Uncharacterized protein</fullName>
    </submittedName>
</protein>
<evidence type="ECO:0000256" key="1">
    <source>
        <dbReference type="SAM" id="MobiDB-lite"/>
    </source>
</evidence>
<dbReference type="AlphaFoldDB" id="A0A1T4WZK0"/>
<proteinExistence type="predicted"/>
<sequence length="61" mass="6569">MESLFPVSRFRAAGGVGWDGVRGMARRSSAAARSHVAAISGMAPPSRNSRQRCAPKQNKQR</sequence>
<evidence type="ECO:0000313" key="2">
    <source>
        <dbReference type="EMBL" id="SKA82298.1"/>
    </source>
</evidence>
<gene>
    <name evidence="2" type="ORF">SAMN02745704_01536</name>
</gene>
<accession>A0A1T4WZK0</accession>
<evidence type="ECO:0000313" key="3">
    <source>
        <dbReference type="Proteomes" id="UP000190027"/>
    </source>
</evidence>
<organism evidence="2 3">
    <name type="scientific">Paucidesulfovibrio gracilis DSM 16080</name>
    <dbReference type="NCBI Taxonomy" id="1121449"/>
    <lineage>
        <taxon>Bacteria</taxon>
        <taxon>Pseudomonadati</taxon>
        <taxon>Thermodesulfobacteriota</taxon>
        <taxon>Desulfovibrionia</taxon>
        <taxon>Desulfovibrionales</taxon>
        <taxon>Desulfovibrionaceae</taxon>
        <taxon>Paucidesulfovibrio</taxon>
    </lineage>
</organism>
<dbReference type="Proteomes" id="UP000190027">
    <property type="component" value="Unassembled WGS sequence"/>
</dbReference>